<evidence type="ECO:0000313" key="1">
    <source>
        <dbReference type="EMBL" id="KAG0424817.1"/>
    </source>
</evidence>
<dbReference type="EMBL" id="JABSTQ010009931">
    <property type="protein sequence ID" value="KAG0424817.1"/>
    <property type="molecule type" value="Genomic_DNA"/>
</dbReference>
<reference evidence="1 2" key="1">
    <citation type="journal article" date="2020" name="Cell">
        <title>Large-Scale Comparative Analyses of Tick Genomes Elucidate Their Genetic Diversity and Vector Capacities.</title>
        <authorList>
            <consortium name="Tick Genome and Microbiome Consortium (TIGMIC)"/>
            <person name="Jia N."/>
            <person name="Wang J."/>
            <person name="Shi W."/>
            <person name="Du L."/>
            <person name="Sun Y."/>
            <person name="Zhan W."/>
            <person name="Jiang J.F."/>
            <person name="Wang Q."/>
            <person name="Zhang B."/>
            <person name="Ji P."/>
            <person name="Bell-Sakyi L."/>
            <person name="Cui X.M."/>
            <person name="Yuan T.T."/>
            <person name="Jiang B.G."/>
            <person name="Yang W.F."/>
            <person name="Lam T.T."/>
            <person name="Chang Q.C."/>
            <person name="Ding S.J."/>
            <person name="Wang X.J."/>
            <person name="Zhu J.G."/>
            <person name="Ruan X.D."/>
            <person name="Zhao L."/>
            <person name="Wei J.T."/>
            <person name="Ye R.Z."/>
            <person name="Que T.C."/>
            <person name="Du C.H."/>
            <person name="Zhou Y.H."/>
            <person name="Cheng J.X."/>
            <person name="Dai P.F."/>
            <person name="Guo W.B."/>
            <person name="Han X.H."/>
            <person name="Huang E.J."/>
            <person name="Li L.F."/>
            <person name="Wei W."/>
            <person name="Gao Y.C."/>
            <person name="Liu J.Z."/>
            <person name="Shao H.Z."/>
            <person name="Wang X."/>
            <person name="Wang C.C."/>
            <person name="Yang T.C."/>
            <person name="Huo Q.B."/>
            <person name="Li W."/>
            <person name="Chen H.Y."/>
            <person name="Chen S.E."/>
            <person name="Zhou L.G."/>
            <person name="Ni X.B."/>
            <person name="Tian J.H."/>
            <person name="Sheng Y."/>
            <person name="Liu T."/>
            <person name="Pan Y.S."/>
            <person name="Xia L.Y."/>
            <person name="Li J."/>
            <person name="Zhao F."/>
            <person name="Cao W.C."/>
        </authorList>
    </citation>
    <scope>NUCLEOTIDE SEQUENCE [LARGE SCALE GENOMIC DNA]</scope>
    <source>
        <strain evidence="1">Iper-2018</strain>
    </source>
</reference>
<name>A0AC60PUI2_IXOPE</name>
<organism evidence="1 2">
    <name type="scientific">Ixodes persulcatus</name>
    <name type="common">Taiga tick</name>
    <dbReference type="NCBI Taxonomy" id="34615"/>
    <lineage>
        <taxon>Eukaryota</taxon>
        <taxon>Metazoa</taxon>
        <taxon>Ecdysozoa</taxon>
        <taxon>Arthropoda</taxon>
        <taxon>Chelicerata</taxon>
        <taxon>Arachnida</taxon>
        <taxon>Acari</taxon>
        <taxon>Parasitiformes</taxon>
        <taxon>Ixodida</taxon>
        <taxon>Ixodoidea</taxon>
        <taxon>Ixodidae</taxon>
        <taxon>Ixodinae</taxon>
        <taxon>Ixodes</taxon>
    </lineage>
</organism>
<evidence type="ECO:0000313" key="2">
    <source>
        <dbReference type="Proteomes" id="UP000805193"/>
    </source>
</evidence>
<comment type="caution">
    <text evidence="1">The sequence shown here is derived from an EMBL/GenBank/DDBJ whole genome shotgun (WGS) entry which is preliminary data.</text>
</comment>
<gene>
    <name evidence="1" type="ORF">HPB47_027972</name>
</gene>
<dbReference type="Proteomes" id="UP000805193">
    <property type="component" value="Unassembled WGS sequence"/>
</dbReference>
<keyword evidence="2" id="KW-1185">Reference proteome</keyword>
<proteinExistence type="predicted"/>
<accession>A0AC60PUI2</accession>
<protein>
    <submittedName>
        <fullName evidence="1">Uncharacterized protein</fullName>
    </submittedName>
</protein>
<sequence length="1179" mass="132559">MASRKKAVDSRRSTAAQFFMDEEQQLADQKSTHDRVVELINQAAVLQNLKDHQKVTNLRQVQELIVFKEPNLLDNFLDEMLAFQNDRSQEIRKFVVGFIEEACKKDPDVFPKVLANLRMMFRDEAVAVQKRVIQAATQLYRVALRWICQSRGVDDLMETSWEYVRNLKDDVVALLDSENDGVRTHTIKFMEMLVILQTYPDGDSPNKSENDFALDDVPLSLKFIKPRKLEEEAKKVFDALVVFHGTSHISSINLMACMQTLVNIAKHRAEFMSRVIQALESLHANLPPTLAKSQVSSVRKHLKLQLLILMKHPAAVDFHGQISTLLTDLGATPQEIAKCMPKPEELKKRARLIEESTSVASGAAPPSVKRIKLDTEEEEEEEEEEEKEEGDDSAISKAATNTAIDITAQDLVSRLTTVNVTDIVLVSMLSLPETMPAHFQASYTPIAVAGTETQIKHLARLISTQMTAAGLGKGVEEMMVKAKEQQEEEKKVEETSQPKQTIQTLLGGTTDTGKKKEAKNTVLIPTGFEQSNKGRRFRQLNLAEITRPLNEDETAQMLVSAVRRILKAGRAHSSGISPVQVKILAGLATQFGGEISAMLKDYILEDLRLHADIALAWLYEEYAQLQGFQQGGAAPPIDKLAGSESYVHCLNGLLKDVLHKCEPRERDALFGRFFLEIPSITSDALIILKQYCQNESTVSNGLAILRALVDYRPPGQMEYLQKLLELTVAQNQEVRLQSAKHAKQLHERGNFRPIIEDFALMYLRFLLEPVPPQHLFHNSLAWSEDHTKICMQLYISLLPVNHKLIHELAVVYVGAIAEIKRTILRGLEGPVKGMGMSSPELLLLVENCPKGAETLVTRIIHILTDKTPPSAELVARVRDLYHKRVSDVRFLIPVLNGLSKKEVIAALPKLIKLNPIVVKEVFNRLLGSHVESTANFTSPVTPAELLVALHNIDPSKCDVKTVIKATSLCFAEKHVYTQEVLAVVMQQLMEQSPLPTLLMRTVIQSLSLYPRLILFVINILQRLIQKQVWKQKKVWEGFIKCCQRTKPQSLQVLLQLPAEQLQNVFQVSPDLQQPLVQHVSAFTDHQKAHIPNSILELLHLGGRPDAEGDGVKSKSSDKDARDSSRDSRESRDYSSREYGRDRSREHSRDHSREHSRDRSLNSSNIKVATEEVSPEGPET</sequence>